<proteinExistence type="predicted"/>
<dbReference type="AlphaFoldDB" id="A0AAV0VFF1"/>
<comment type="caution">
    <text evidence="1">The sequence shown here is derived from an EMBL/GenBank/DDBJ whole genome shotgun (WGS) entry which is preliminary data.</text>
</comment>
<reference evidence="1 2" key="1">
    <citation type="submission" date="2023-01" db="EMBL/GenBank/DDBJ databases">
        <authorList>
            <person name="Whitehead M."/>
        </authorList>
    </citation>
    <scope>NUCLEOTIDE SEQUENCE [LARGE SCALE GENOMIC DNA]</scope>
</reference>
<protein>
    <recommendedName>
        <fullName evidence="3">RNA-directed DNA polymerase from mobile element jockey</fullName>
    </recommendedName>
</protein>
<evidence type="ECO:0008006" key="3">
    <source>
        <dbReference type="Google" id="ProtNLM"/>
    </source>
</evidence>
<sequence>MAGVPIPWTNHAKYLGVSFDRYLTFNKHVKNTLVKARRCKNMLNPILNSRSPVPLKTKIQIYLMYIRPLLTYAAEAWGPCISLSNWKLIDSVQTSCIRTSAGLMKFVSNQNVRDSARLKTLREVVTENSKRLFNRNTLSNHSHIKELGRDEAETTIKTTPKIRPFDWSHT</sequence>
<gene>
    <name evidence="1" type="ORF">MEUPH1_LOCUS282</name>
</gene>
<organism evidence="1 2">
    <name type="scientific">Macrosiphum euphorbiae</name>
    <name type="common">potato aphid</name>
    <dbReference type="NCBI Taxonomy" id="13131"/>
    <lineage>
        <taxon>Eukaryota</taxon>
        <taxon>Metazoa</taxon>
        <taxon>Ecdysozoa</taxon>
        <taxon>Arthropoda</taxon>
        <taxon>Hexapoda</taxon>
        <taxon>Insecta</taxon>
        <taxon>Pterygota</taxon>
        <taxon>Neoptera</taxon>
        <taxon>Paraneoptera</taxon>
        <taxon>Hemiptera</taxon>
        <taxon>Sternorrhyncha</taxon>
        <taxon>Aphidomorpha</taxon>
        <taxon>Aphidoidea</taxon>
        <taxon>Aphididae</taxon>
        <taxon>Macrosiphini</taxon>
        <taxon>Macrosiphum</taxon>
    </lineage>
</organism>
<name>A0AAV0VFF1_9HEMI</name>
<evidence type="ECO:0000313" key="1">
    <source>
        <dbReference type="EMBL" id="CAI6342954.1"/>
    </source>
</evidence>
<evidence type="ECO:0000313" key="2">
    <source>
        <dbReference type="Proteomes" id="UP001160148"/>
    </source>
</evidence>
<dbReference type="EMBL" id="CARXXK010000001">
    <property type="protein sequence ID" value="CAI6342954.1"/>
    <property type="molecule type" value="Genomic_DNA"/>
</dbReference>
<dbReference type="Proteomes" id="UP001160148">
    <property type="component" value="Unassembled WGS sequence"/>
</dbReference>
<keyword evidence="2" id="KW-1185">Reference proteome</keyword>
<accession>A0AAV0VFF1</accession>